<evidence type="ECO:0000313" key="1">
    <source>
        <dbReference type="EMBL" id="VFP88544.1"/>
    </source>
</evidence>
<reference evidence="1 2" key="1">
    <citation type="submission" date="2019-02" db="EMBL/GenBank/DDBJ databases">
        <authorList>
            <person name="Manzano-Marin A."/>
            <person name="Manzano-Marin A."/>
        </authorList>
    </citation>
    <scope>NUCLEOTIDE SEQUENCE [LARGE SCALE GENOMIC DNA]</scope>
    <source>
        <strain evidence="1 2">BuCipiceae</strain>
    </source>
</reference>
<dbReference type="Gene3D" id="3.30.70.1400">
    <property type="entry name" value="Aminomethyltransferase beta-barrel domains"/>
    <property type="match status" value="1"/>
</dbReference>
<accession>A0A803FU74</accession>
<dbReference type="InterPro" id="IPR017703">
    <property type="entry name" value="YgfZ/GCV_T_CS"/>
</dbReference>
<dbReference type="NCBIfam" id="TIGR03317">
    <property type="entry name" value="ygfZ_signature"/>
    <property type="match status" value="1"/>
</dbReference>
<sequence>MKNNIISNKIVYLSNDLPISYMKLDEWSVVCVSGLDKKKYLNDQFTIDINMIGQNQYKFGAHCNINGKVWTSLLIFQYDNYYIYIIRSSVCKKHIYELKKYSLFSKVNIFEEKKFHIFGLCGFYAYKLLENFFSIKLNKKKSMIIVHNIIILRINKPIKRFLIIAYKEDLIDFLKFINCKARYSNSMQWIELDIESCFPIMNEEIMGRFILQSLDLKKWGAINFNKGCYYGQEILCKYENKKINQFVICALIGEHYQDNITYICESIEYIDISGFRYNVGMVLYWVHVHKQQILLQIRMKKKFFNKENIFFLPSHPNSFFKIYNI</sequence>
<dbReference type="Gene3D" id="2.40.30.160">
    <property type="match status" value="1"/>
</dbReference>
<dbReference type="SUPFAM" id="SSF103025">
    <property type="entry name" value="Folate-binding domain"/>
    <property type="match status" value="1"/>
</dbReference>
<evidence type="ECO:0000313" key="2">
    <source>
        <dbReference type="Proteomes" id="UP000294455"/>
    </source>
</evidence>
<dbReference type="InterPro" id="IPR045179">
    <property type="entry name" value="YgfZ/GcvT"/>
</dbReference>
<dbReference type="Proteomes" id="UP000294455">
    <property type="component" value="Chromosome"/>
</dbReference>
<name>A0A803FU74_9GAMM</name>
<dbReference type="GO" id="GO:0016226">
    <property type="term" value="P:iron-sulfur cluster assembly"/>
    <property type="evidence" value="ECO:0007669"/>
    <property type="project" value="TreeGrafter"/>
</dbReference>
<dbReference type="OrthoDB" id="9796287at2"/>
<gene>
    <name evidence="1" type="primary">ygfZ</name>
    <name evidence="1" type="ORF">BUCIPICE3303_280</name>
</gene>
<proteinExistence type="predicted"/>
<dbReference type="AlphaFoldDB" id="A0A803FU74"/>
<protein>
    <submittedName>
        <fullName evidence="1">tRNA-modifying protein YgfZ</fullName>
    </submittedName>
</protein>
<dbReference type="PANTHER" id="PTHR22602:SF0">
    <property type="entry name" value="TRANSFERASE CAF17, MITOCHONDRIAL-RELATED"/>
    <property type="match status" value="1"/>
</dbReference>
<dbReference type="EMBL" id="LR217739">
    <property type="protein sequence ID" value="VFP88544.1"/>
    <property type="molecule type" value="Genomic_DNA"/>
</dbReference>
<dbReference type="PANTHER" id="PTHR22602">
    <property type="entry name" value="TRANSFERASE CAF17, MITOCHONDRIAL-RELATED"/>
    <property type="match status" value="1"/>
</dbReference>
<organism evidence="1 2">
    <name type="scientific">Buchnera aphidicola</name>
    <name type="common">Cinara piceae</name>
    <dbReference type="NCBI Taxonomy" id="1660043"/>
    <lineage>
        <taxon>Bacteria</taxon>
        <taxon>Pseudomonadati</taxon>
        <taxon>Pseudomonadota</taxon>
        <taxon>Gammaproteobacteria</taxon>
        <taxon>Enterobacterales</taxon>
        <taxon>Erwiniaceae</taxon>
        <taxon>Buchnera</taxon>
    </lineage>
</organism>
<dbReference type="Gene3D" id="3.30.70.1630">
    <property type="match status" value="1"/>
</dbReference>
<dbReference type="RefSeq" id="WP_154049329.1">
    <property type="nucleotide sequence ID" value="NZ_LR217739.1"/>
</dbReference>